<evidence type="ECO:0000256" key="1">
    <source>
        <dbReference type="ARBA" id="ARBA00012513"/>
    </source>
</evidence>
<dbReference type="InterPro" id="IPR000719">
    <property type="entry name" value="Prot_kinase_dom"/>
</dbReference>
<dbReference type="CDD" id="cd14014">
    <property type="entry name" value="STKc_PknB_like"/>
    <property type="match status" value="1"/>
</dbReference>
<comment type="catalytic activity">
    <reaction evidence="8">
        <text>L-seryl-[protein] + ATP = O-phospho-L-seryl-[protein] + ADP + H(+)</text>
        <dbReference type="Rhea" id="RHEA:17989"/>
        <dbReference type="Rhea" id="RHEA-COMP:9863"/>
        <dbReference type="Rhea" id="RHEA-COMP:11604"/>
        <dbReference type="ChEBI" id="CHEBI:15378"/>
        <dbReference type="ChEBI" id="CHEBI:29999"/>
        <dbReference type="ChEBI" id="CHEBI:30616"/>
        <dbReference type="ChEBI" id="CHEBI:83421"/>
        <dbReference type="ChEBI" id="CHEBI:456216"/>
        <dbReference type="EC" id="2.7.11.1"/>
    </reaction>
</comment>
<keyword evidence="2 11" id="KW-0723">Serine/threonine-protein kinase</keyword>
<keyword evidence="4" id="KW-0547">Nucleotide-binding</keyword>
<accession>A0A5B8Y3C6</accession>
<gene>
    <name evidence="11" type="ORF">FIV42_10605</name>
</gene>
<dbReference type="EMBL" id="CP041186">
    <property type="protein sequence ID" value="QDG51171.1"/>
    <property type="molecule type" value="Genomic_DNA"/>
</dbReference>
<dbReference type="InterPro" id="IPR011009">
    <property type="entry name" value="Kinase-like_dom_sf"/>
</dbReference>
<evidence type="ECO:0000256" key="9">
    <source>
        <dbReference type="SAM" id="Phobius"/>
    </source>
</evidence>
<dbReference type="SMART" id="SM00220">
    <property type="entry name" value="S_TKc"/>
    <property type="match status" value="1"/>
</dbReference>
<evidence type="ECO:0000256" key="4">
    <source>
        <dbReference type="ARBA" id="ARBA00022741"/>
    </source>
</evidence>
<dbReference type="AlphaFoldDB" id="A0A4Y6PS75"/>
<keyword evidence="9" id="KW-0472">Membrane</keyword>
<dbReference type="PROSITE" id="PS50011">
    <property type="entry name" value="PROTEIN_KINASE_DOM"/>
    <property type="match status" value="1"/>
</dbReference>
<dbReference type="PANTHER" id="PTHR24363">
    <property type="entry name" value="SERINE/THREONINE PROTEIN KINASE"/>
    <property type="match status" value="1"/>
</dbReference>
<protein>
    <recommendedName>
        <fullName evidence="1">non-specific serine/threonine protein kinase</fullName>
        <ecNumber evidence="1">2.7.11.1</ecNumber>
    </recommendedName>
</protein>
<dbReference type="Proteomes" id="UP000315995">
    <property type="component" value="Chromosome"/>
</dbReference>
<dbReference type="OrthoDB" id="5518868at2"/>
<accession>A0A4Y6PS75</accession>
<comment type="catalytic activity">
    <reaction evidence="7">
        <text>L-threonyl-[protein] + ATP = O-phospho-L-threonyl-[protein] + ADP + H(+)</text>
        <dbReference type="Rhea" id="RHEA:46608"/>
        <dbReference type="Rhea" id="RHEA-COMP:11060"/>
        <dbReference type="Rhea" id="RHEA-COMP:11605"/>
        <dbReference type="ChEBI" id="CHEBI:15378"/>
        <dbReference type="ChEBI" id="CHEBI:30013"/>
        <dbReference type="ChEBI" id="CHEBI:30616"/>
        <dbReference type="ChEBI" id="CHEBI:61977"/>
        <dbReference type="ChEBI" id="CHEBI:456216"/>
        <dbReference type="EC" id="2.7.11.1"/>
    </reaction>
</comment>
<sequence length="454" mass="50053">MTQAIADKSSAKSARYELLDDLGGGQTATHLARDRDTGDEVIVKMLDVRQSDEWKAVELFEREAELLAALDHPAIPKLLDAFVEQDEAGHRARLFLVQEYVEGTDLARAVEEGFRVDEERAKQIARELLEVSSYLHAQDPPVIHRDIKPANIIRGTSDDGSERLHLVDFGAVGRFVSAKGGSTVIGTAGYVPTEQLAGRATPASDLYALGATLVYLLSRRPPSELPVERMRLAFRKVTNVSEEFAEFLDRLLAPAPEDRPKDATQALAELDSLGSKLPVRWSGSIDNQPRRLRPPSGTKITVDRRPDHLEVYLPHAYGHYGLSLMLPFGYLAVAVASSEGLSALAGIALFTLLAVVPYVVSRLIDLRLVLTPERFERTYGCLGMRFKKSLPTEQFEGFELGNVSAVGSQRSMPGLIVKSSAKDDELTIPMGISKAERRWIAKLFEPEAPEEPDE</sequence>
<evidence type="ECO:0000256" key="8">
    <source>
        <dbReference type="ARBA" id="ARBA00048679"/>
    </source>
</evidence>
<dbReference type="SUPFAM" id="SSF56112">
    <property type="entry name" value="Protein kinase-like (PK-like)"/>
    <property type="match status" value="1"/>
</dbReference>
<keyword evidence="9" id="KW-0812">Transmembrane</keyword>
<evidence type="ECO:0000256" key="6">
    <source>
        <dbReference type="ARBA" id="ARBA00022840"/>
    </source>
</evidence>
<evidence type="ECO:0000256" key="5">
    <source>
        <dbReference type="ARBA" id="ARBA00022777"/>
    </source>
</evidence>
<evidence type="ECO:0000256" key="3">
    <source>
        <dbReference type="ARBA" id="ARBA00022679"/>
    </source>
</evidence>
<dbReference type="EC" id="2.7.11.1" evidence="1"/>
<reference evidence="11 12" key="1">
    <citation type="submission" date="2019-06" db="EMBL/GenBank/DDBJ databases">
        <title>Persicimonas caeni gen. nov., sp. nov., a predatory bacterium isolated from solar saltern.</title>
        <authorList>
            <person name="Wang S."/>
        </authorList>
    </citation>
    <scope>NUCLEOTIDE SEQUENCE [LARGE SCALE GENOMIC DNA]</scope>
    <source>
        <strain evidence="11 12">YN101</strain>
    </source>
</reference>
<dbReference type="RefSeq" id="WP_141197656.1">
    <property type="nucleotide sequence ID" value="NZ_CP041186.1"/>
</dbReference>
<feature type="transmembrane region" description="Helical" evidence="9">
    <location>
        <begin position="317"/>
        <end position="335"/>
    </location>
</feature>
<organism evidence="11 12">
    <name type="scientific">Persicimonas caeni</name>
    <dbReference type="NCBI Taxonomy" id="2292766"/>
    <lineage>
        <taxon>Bacteria</taxon>
        <taxon>Deltaproteobacteria</taxon>
        <taxon>Bradymonadales</taxon>
        <taxon>Bradymonadaceae</taxon>
        <taxon>Persicimonas</taxon>
    </lineage>
</organism>
<keyword evidence="6" id="KW-0067">ATP-binding</keyword>
<dbReference type="Gene3D" id="1.10.510.10">
    <property type="entry name" value="Transferase(Phosphotransferase) domain 1"/>
    <property type="match status" value="1"/>
</dbReference>
<feature type="transmembrane region" description="Helical" evidence="9">
    <location>
        <begin position="341"/>
        <end position="360"/>
    </location>
</feature>
<dbReference type="GO" id="GO:0004674">
    <property type="term" value="F:protein serine/threonine kinase activity"/>
    <property type="evidence" value="ECO:0007669"/>
    <property type="project" value="UniProtKB-KW"/>
</dbReference>
<dbReference type="PANTHER" id="PTHR24363:SF0">
    <property type="entry name" value="SERINE_THREONINE KINASE LIKE DOMAIN CONTAINING 1"/>
    <property type="match status" value="1"/>
</dbReference>
<keyword evidence="9" id="KW-1133">Transmembrane helix</keyword>
<evidence type="ECO:0000256" key="2">
    <source>
        <dbReference type="ARBA" id="ARBA00022527"/>
    </source>
</evidence>
<evidence type="ECO:0000313" key="11">
    <source>
        <dbReference type="EMBL" id="QDG51171.1"/>
    </source>
</evidence>
<evidence type="ECO:0000259" key="10">
    <source>
        <dbReference type="PROSITE" id="PS50011"/>
    </source>
</evidence>
<evidence type="ECO:0000256" key="7">
    <source>
        <dbReference type="ARBA" id="ARBA00047899"/>
    </source>
</evidence>
<keyword evidence="5 11" id="KW-0418">Kinase</keyword>
<evidence type="ECO:0000313" key="12">
    <source>
        <dbReference type="Proteomes" id="UP000315995"/>
    </source>
</evidence>
<feature type="domain" description="Protein kinase" evidence="10">
    <location>
        <begin position="16"/>
        <end position="273"/>
    </location>
</feature>
<keyword evidence="3" id="KW-0808">Transferase</keyword>
<keyword evidence="12" id="KW-1185">Reference proteome</keyword>
<dbReference type="Pfam" id="PF00069">
    <property type="entry name" value="Pkinase"/>
    <property type="match status" value="1"/>
</dbReference>
<name>A0A4Y6PS75_PERCE</name>
<proteinExistence type="predicted"/>
<dbReference type="GO" id="GO:0005524">
    <property type="term" value="F:ATP binding"/>
    <property type="evidence" value="ECO:0007669"/>
    <property type="project" value="UniProtKB-KW"/>
</dbReference>